<proteinExistence type="predicted"/>
<dbReference type="EMBL" id="JBHSQO010000013">
    <property type="protein sequence ID" value="MFC6090681.1"/>
    <property type="molecule type" value="Genomic_DNA"/>
</dbReference>
<dbReference type="RefSeq" id="WP_380636799.1">
    <property type="nucleotide sequence ID" value="NZ_JBHSQO010000013.1"/>
</dbReference>
<protein>
    <submittedName>
        <fullName evidence="2">Helix-turn-helix domain-containing protein</fullName>
    </submittedName>
</protein>
<sequence length="155" mass="16920">MSKAAAAPGDHADRAGEPPRPDRSEAFPSVERMTHYRLSRRTVQRALRSLEELGLIREGNTRVRDARVERADQRPQVYDLVLSAGLSAASGTGRQDGAPLTSTGRQHDARTALRPSGKPSRAERVLHRALGGAAGVRSVRRRRHHPVSARVVSPD</sequence>
<dbReference type="Gene3D" id="1.10.10.10">
    <property type="entry name" value="Winged helix-like DNA-binding domain superfamily/Winged helix DNA-binding domain"/>
    <property type="match status" value="1"/>
</dbReference>
<organism evidence="2 3">
    <name type="scientific">Saccharothrix lopnurensis</name>
    <dbReference type="NCBI Taxonomy" id="1670621"/>
    <lineage>
        <taxon>Bacteria</taxon>
        <taxon>Bacillati</taxon>
        <taxon>Actinomycetota</taxon>
        <taxon>Actinomycetes</taxon>
        <taxon>Pseudonocardiales</taxon>
        <taxon>Pseudonocardiaceae</taxon>
        <taxon>Saccharothrix</taxon>
    </lineage>
</organism>
<feature type="region of interest" description="Disordered" evidence="1">
    <location>
        <begin position="1"/>
        <end position="33"/>
    </location>
</feature>
<evidence type="ECO:0000256" key="1">
    <source>
        <dbReference type="SAM" id="MobiDB-lite"/>
    </source>
</evidence>
<dbReference type="Pfam" id="PF13730">
    <property type="entry name" value="HTH_36"/>
    <property type="match status" value="1"/>
</dbReference>
<dbReference type="InterPro" id="IPR036388">
    <property type="entry name" value="WH-like_DNA-bd_sf"/>
</dbReference>
<keyword evidence="3" id="KW-1185">Reference proteome</keyword>
<comment type="caution">
    <text evidence="2">The sequence shown here is derived from an EMBL/GenBank/DDBJ whole genome shotgun (WGS) entry which is preliminary data.</text>
</comment>
<evidence type="ECO:0000313" key="3">
    <source>
        <dbReference type="Proteomes" id="UP001596220"/>
    </source>
</evidence>
<reference evidence="3" key="1">
    <citation type="journal article" date="2019" name="Int. J. Syst. Evol. Microbiol.">
        <title>The Global Catalogue of Microorganisms (GCM) 10K type strain sequencing project: providing services to taxonomists for standard genome sequencing and annotation.</title>
        <authorList>
            <consortium name="The Broad Institute Genomics Platform"/>
            <consortium name="The Broad Institute Genome Sequencing Center for Infectious Disease"/>
            <person name="Wu L."/>
            <person name="Ma J."/>
        </authorList>
    </citation>
    <scope>NUCLEOTIDE SEQUENCE [LARGE SCALE GENOMIC DNA]</scope>
    <source>
        <strain evidence="3">CGMCC 4.7246</strain>
    </source>
</reference>
<dbReference type="Proteomes" id="UP001596220">
    <property type="component" value="Unassembled WGS sequence"/>
</dbReference>
<feature type="compositionally biased region" description="Basic and acidic residues" evidence="1">
    <location>
        <begin position="10"/>
        <end position="25"/>
    </location>
</feature>
<gene>
    <name evidence="2" type="ORF">ACFP3R_15475</name>
</gene>
<name>A0ABW1P565_9PSEU</name>
<accession>A0ABW1P565</accession>
<evidence type="ECO:0000313" key="2">
    <source>
        <dbReference type="EMBL" id="MFC6090681.1"/>
    </source>
</evidence>
<feature type="compositionally biased region" description="Basic residues" evidence="1">
    <location>
        <begin position="138"/>
        <end position="147"/>
    </location>
</feature>
<feature type="region of interest" description="Disordered" evidence="1">
    <location>
        <begin position="88"/>
        <end position="155"/>
    </location>
</feature>